<name>A0A418QPF1_9BACT</name>
<dbReference type="AlphaFoldDB" id="A0A418QPF1"/>
<keyword evidence="2" id="KW-1185">Reference proteome</keyword>
<dbReference type="EMBL" id="QYCN01000033">
    <property type="protein sequence ID" value="RIY07073.1"/>
    <property type="molecule type" value="Genomic_DNA"/>
</dbReference>
<comment type="caution">
    <text evidence="1">The sequence shown here is derived from an EMBL/GenBank/DDBJ whole genome shotgun (WGS) entry which is preliminary data.</text>
</comment>
<evidence type="ECO:0000313" key="2">
    <source>
        <dbReference type="Proteomes" id="UP000284250"/>
    </source>
</evidence>
<gene>
    <name evidence="1" type="ORF">D0T11_17440</name>
</gene>
<reference evidence="1 2" key="1">
    <citation type="submission" date="2019-01" db="EMBL/GenBank/DDBJ databases">
        <title>Hymenobacter humicola sp. nov., isolated from soils in Antarctica.</title>
        <authorList>
            <person name="Sedlacek I."/>
            <person name="Holochova P."/>
            <person name="Kralova S."/>
            <person name="Pantucek R."/>
            <person name="Stankova E."/>
            <person name="Vrbovska V."/>
            <person name="Kristofova L."/>
            <person name="Svec P."/>
            <person name="Busse H.-J."/>
        </authorList>
    </citation>
    <scope>NUCLEOTIDE SEQUENCE [LARGE SCALE GENOMIC DNA]</scope>
    <source>
        <strain evidence="1 2">CCM 8852</strain>
    </source>
</reference>
<organism evidence="1 2">
    <name type="scientific">Hymenobacter rubripertinctus</name>
    <dbReference type="NCBI Taxonomy" id="2029981"/>
    <lineage>
        <taxon>Bacteria</taxon>
        <taxon>Pseudomonadati</taxon>
        <taxon>Bacteroidota</taxon>
        <taxon>Cytophagia</taxon>
        <taxon>Cytophagales</taxon>
        <taxon>Hymenobacteraceae</taxon>
        <taxon>Hymenobacter</taxon>
    </lineage>
</organism>
<dbReference type="Proteomes" id="UP000284250">
    <property type="component" value="Unassembled WGS sequence"/>
</dbReference>
<accession>A0A418QPF1</accession>
<sequence>MAVGAALNPAAALAQRALNNYDLTTLGSVSTTNNGYNTYLPNGRPEDSGASFDATTPPEAYLSVNWQAGTLLAAHGGAARVPAMRYNLKYNLIEVRDSSGTGPIRPVPLERLEGFTLRATPTKPAQSFTAVNFLAKGDRARTFMQELHPAGSKLQLLAWYRYAVTAARTNPALGVEIQPAAVVQEVLLMMRPATAGAPATQVSLNRKAVLRLFGSQASQVEAHAQQHNLRFDDANHVVDLVTYYNSLP</sequence>
<proteinExistence type="predicted"/>
<protein>
    <submittedName>
        <fullName evidence="1">Uncharacterized protein</fullName>
    </submittedName>
</protein>
<evidence type="ECO:0000313" key="1">
    <source>
        <dbReference type="EMBL" id="RIY07073.1"/>
    </source>
</evidence>